<dbReference type="Gene3D" id="3.60.21.10">
    <property type="match status" value="1"/>
</dbReference>
<evidence type="ECO:0000313" key="1">
    <source>
        <dbReference type="EMBL" id="CAE8615480.1"/>
    </source>
</evidence>
<reference evidence="1" key="1">
    <citation type="submission" date="2021-02" db="EMBL/GenBank/DDBJ databases">
        <authorList>
            <person name="Dougan E. K."/>
            <person name="Rhodes N."/>
            <person name="Thang M."/>
            <person name="Chan C."/>
        </authorList>
    </citation>
    <scope>NUCLEOTIDE SEQUENCE</scope>
</reference>
<dbReference type="Proteomes" id="UP000654075">
    <property type="component" value="Unassembled WGS sequence"/>
</dbReference>
<comment type="caution">
    <text evidence="1">The sequence shown here is derived from an EMBL/GenBank/DDBJ whole genome shotgun (WGS) entry which is preliminary data.</text>
</comment>
<proteinExistence type="predicted"/>
<evidence type="ECO:0008006" key="3">
    <source>
        <dbReference type="Google" id="ProtNLM"/>
    </source>
</evidence>
<sequence length="195" mass="21359">MPHRLKFIICGNHEKEEQLRKGLRRAEAGRVKSEAPVYLERRKNARRADGLRIWGWPFTWQDQAPEEVPEGLDILVTHVPPKGILDHSLRDGSRAGSSRLTAALAKLKKPPRLHLFGHIHEGHGTFRSEPLAAAADAKGLSIEELGGEKAGDKARQTLYVNAAIANDGVASEAAKPCIVIDLPLVAREPAREVSA</sequence>
<dbReference type="InterPro" id="IPR029052">
    <property type="entry name" value="Metallo-depent_PP-like"/>
</dbReference>
<protein>
    <recommendedName>
        <fullName evidence="3">Calcineurin-like phosphoesterase domain-containing protein</fullName>
    </recommendedName>
</protein>
<dbReference type="SUPFAM" id="SSF56300">
    <property type="entry name" value="Metallo-dependent phosphatases"/>
    <property type="match status" value="1"/>
</dbReference>
<organism evidence="1 2">
    <name type="scientific">Polarella glacialis</name>
    <name type="common">Dinoflagellate</name>
    <dbReference type="NCBI Taxonomy" id="89957"/>
    <lineage>
        <taxon>Eukaryota</taxon>
        <taxon>Sar</taxon>
        <taxon>Alveolata</taxon>
        <taxon>Dinophyceae</taxon>
        <taxon>Suessiales</taxon>
        <taxon>Suessiaceae</taxon>
        <taxon>Polarella</taxon>
    </lineage>
</organism>
<dbReference type="OrthoDB" id="630188at2759"/>
<dbReference type="PANTHER" id="PTHR12905:SF0">
    <property type="entry name" value="CALCINEURIN-LIKE PHOSPHOESTERASE DOMAIN-CONTAINING PROTEIN"/>
    <property type="match status" value="1"/>
</dbReference>
<keyword evidence="2" id="KW-1185">Reference proteome</keyword>
<accession>A0A813FTB4</accession>
<evidence type="ECO:0000313" key="2">
    <source>
        <dbReference type="Proteomes" id="UP000654075"/>
    </source>
</evidence>
<dbReference type="EMBL" id="CAJNNV010025642">
    <property type="protein sequence ID" value="CAE8615480.1"/>
    <property type="molecule type" value="Genomic_DNA"/>
</dbReference>
<dbReference type="PANTHER" id="PTHR12905">
    <property type="entry name" value="METALLOPHOSPHOESTERASE"/>
    <property type="match status" value="1"/>
</dbReference>
<dbReference type="InterPro" id="IPR051693">
    <property type="entry name" value="UPF0046_metallophosphoest"/>
</dbReference>
<dbReference type="AlphaFoldDB" id="A0A813FTB4"/>
<name>A0A813FTB4_POLGL</name>
<gene>
    <name evidence="1" type="ORF">PGLA1383_LOCUS33195</name>
</gene>